<sequence length="535" mass="61256">MRRLFGAWCLGFVLLFAETNTTVVPEPVNEEQIALIASLNSQVEAIEKELQNNIWLTRYSNFVAHQSLSDALAKVEKELAVLKTKRDRASIERVEILSKRQETLEKQVELLLEFRRSPFAEMIRPPEMAEVPKVGNPIAIISGFSFIKQLRSQKDEFAQRLAGLEALIVRLEEQASMLEELLVLDPQKEYEEKLKIVQQEITEFKAAKDISSTTFTVYEKRVEESLTRVSAEIKQQMKRAMNIGIFILVVIALSFFLKLVAKRYIKDNERYYTANKAINFINFTLIVLILLFAYIENVTYLVTVVGFASAGLAIAMKDMFMSLLGWIVITFGGSFHVGDRIKVQKDGLPYVGDIIDISLLRITILEDITLTTYLENRRSGRVVFIPNNYIFTTLISNYTHMTIKTVWDGIDVTITFTSNHKKAMYLIKNIVKKYSKGYTDIARKQLNMLRDQYSLKNTNVEPRIYSFLEPHGLTISVWYMTNSYAALALRSTLSADIVDAINQEDDITIAFPTQTINLNDTRKPMPLDINKDVLF</sequence>
<organism evidence="8 9">
    <name type="scientific">Sulfurospirillum tamanense</name>
    <dbReference type="NCBI Taxonomy" id="2813362"/>
    <lineage>
        <taxon>Bacteria</taxon>
        <taxon>Pseudomonadati</taxon>
        <taxon>Campylobacterota</taxon>
        <taxon>Epsilonproteobacteria</taxon>
        <taxon>Campylobacterales</taxon>
        <taxon>Sulfurospirillaceae</taxon>
        <taxon>Sulfurospirillum</taxon>
    </lineage>
</organism>
<dbReference type="InterPro" id="IPR010920">
    <property type="entry name" value="LSM_dom_sf"/>
</dbReference>
<dbReference type="RefSeq" id="WP_205458156.1">
    <property type="nucleotide sequence ID" value="NZ_JAFHKK010000004.1"/>
</dbReference>
<keyword evidence="3 6" id="KW-1133">Transmembrane helix</keyword>
<evidence type="ECO:0000256" key="4">
    <source>
        <dbReference type="ARBA" id="ARBA00023136"/>
    </source>
</evidence>
<gene>
    <name evidence="8" type="ORF">JWV37_02885</name>
</gene>
<name>A0ABS2WR70_9BACT</name>
<comment type="caution">
    <text evidence="8">The sequence shown here is derived from an EMBL/GenBank/DDBJ whole genome shotgun (WGS) entry which is preliminary data.</text>
</comment>
<keyword evidence="9" id="KW-1185">Reference proteome</keyword>
<reference evidence="8" key="1">
    <citation type="submission" date="2021-02" db="EMBL/GenBank/DDBJ databases">
        <title>Sulfurospirillum tamanensis sp. nov.</title>
        <authorList>
            <person name="Frolova A."/>
            <person name="Merkel A."/>
            <person name="Slobodkin A."/>
        </authorList>
    </citation>
    <scope>NUCLEOTIDE SEQUENCE</scope>
    <source>
        <strain evidence="8">T05b</strain>
    </source>
</reference>
<feature type="domain" description="Mechanosensitive ion channel MscS" evidence="7">
    <location>
        <begin position="318"/>
        <end position="400"/>
    </location>
</feature>
<feature type="transmembrane region" description="Helical" evidence="6">
    <location>
        <begin position="240"/>
        <end position="261"/>
    </location>
</feature>
<evidence type="ECO:0000256" key="1">
    <source>
        <dbReference type="ARBA" id="ARBA00004370"/>
    </source>
</evidence>
<accession>A0ABS2WR70</accession>
<dbReference type="PANTHER" id="PTHR30566:SF5">
    <property type="entry name" value="MECHANOSENSITIVE ION CHANNEL PROTEIN 1, MITOCHONDRIAL-RELATED"/>
    <property type="match status" value="1"/>
</dbReference>
<evidence type="ECO:0000259" key="7">
    <source>
        <dbReference type="Pfam" id="PF00924"/>
    </source>
</evidence>
<dbReference type="Pfam" id="PF00924">
    <property type="entry name" value="MS_channel_2nd"/>
    <property type="match status" value="1"/>
</dbReference>
<keyword evidence="4 6" id="KW-0472">Membrane</keyword>
<dbReference type="SUPFAM" id="SSF50182">
    <property type="entry name" value="Sm-like ribonucleoproteins"/>
    <property type="match status" value="1"/>
</dbReference>
<evidence type="ECO:0000256" key="5">
    <source>
        <dbReference type="SAM" id="Coils"/>
    </source>
</evidence>
<dbReference type="Proteomes" id="UP000703590">
    <property type="component" value="Unassembled WGS sequence"/>
</dbReference>
<evidence type="ECO:0000256" key="6">
    <source>
        <dbReference type="SAM" id="Phobius"/>
    </source>
</evidence>
<evidence type="ECO:0000256" key="2">
    <source>
        <dbReference type="ARBA" id="ARBA00022692"/>
    </source>
</evidence>
<evidence type="ECO:0000313" key="9">
    <source>
        <dbReference type="Proteomes" id="UP000703590"/>
    </source>
</evidence>
<keyword evidence="5" id="KW-0175">Coiled coil</keyword>
<reference evidence="8" key="2">
    <citation type="submission" date="2021-02" db="EMBL/GenBank/DDBJ databases">
        <authorList>
            <person name="Merkel A.Y."/>
        </authorList>
    </citation>
    <scope>NUCLEOTIDE SEQUENCE</scope>
    <source>
        <strain evidence="8">T05b</strain>
    </source>
</reference>
<feature type="coiled-coil region" evidence="5">
    <location>
        <begin position="147"/>
        <end position="207"/>
    </location>
</feature>
<dbReference type="InterPro" id="IPR006685">
    <property type="entry name" value="MscS_channel_2nd"/>
</dbReference>
<dbReference type="EMBL" id="JAFHKK010000004">
    <property type="protein sequence ID" value="MBN2963714.1"/>
    <property type="molecule type" value="Genomic_DNA"/>
</dbReference>
<protein>
    <submittedName>
        <fullName evidence="8">Mechanosensitive ion channel</fullName>
    </submittedName>
</protein>
<dbReference type="Gene3D" id="2.30.30.60">
    <property type="match status" value="1"/>
</dbReference>
<proteinExistence type="predicted"/>
<dbReference type="PANTHER" id="PTHR30566">
    <property type="entry name" value="YNAI-RELATED MECHANOSENSITIVE ION CHANNEL"/>
    <property type="match status" value="1"/>
</dbReference>
<evidence type="ECO:0000313" key="8">
    <source>
        <dbReference type="EMBL" id="MBN2963714.1"/>
    </source>
</evidence>
<comment type="subcellular location">
    <subcellularLocation>
        <location evidence="1">Membrane</location>
    </subcellularLocation>
</comment>
<feature type="coiled-coil region" evidence="5">
    <location>
        <begin position="29"/>
        <end position="92"/>
    </location>
</feature>
<evidence type="ECO:0000256" key="3">
    <source>
        <dbReference type="ARBA" id="ARBA00022989"/>
    </source>
</evidence>
<keyword evidence="2 6" id="KW-0812">Transmembrane</keyword>
<dbReference type="InterPro" id="IPR023408">
    <property type="entry name" value="MscS_beta-dom_sf"/>
</dbReference>